<comment type="caution">
    <text evidence="1">The sequence shown here is derived from an EMBL/GenBank/DDBJ whole genome shotgun (WGS) entry which is preliminary data.</text>
</comment>
<reference evidence="1" key="1">
    <citation type="submission" date="2018-05" db="EMBL/GenBank/DDBJ databases">
        <title>Draft genome of Mucuna pruriens seed.</title>
        <authorList>
            <person name="Nnadi N.E."/>
            <person name="Vos R."/>
            <person name="Hasami M.H."/>
            <person name="Devisetty U.K."/>
            <person name="Aguiy J.C."/>
        </authorList>
    </citation>
    <scope>NUCLEOTIDE SEQUENCE [LARGE SCALE GENOMIC DNA]</scope>
    <source>
        <strain evidence="1">JCA_2017</strain>
    </source>
</reference>
<evidence type="ECO:0000313" key="1">
    <source>
        <dbReference type="EMBL" id="RDY00232.1"/>
    </source>
</evidence>
<protein>
    <submittedName>
        <fullName evidence="1">Uncharacterized protein</fullName>
    </submittedName>
</protein>
<sequence>FVLQSFYIGGGANPALLYRTNNWKAFNVLACSKRVLRSCERYTLKENDCVFMFLARLNKELGEVRGKILGKTPLPTIRVAFSEVKREEARQRVMLNKLAPIFEVEGFALVAKNHNEEGKIDDHGAIIANVH</sequence>
<keyword evidence="2" id="KW-1185">Reference proteome</keyword>
<proteinExistence type="predicted"/>
<accession>A0A371HBS4</accession>
<evidence type="ECO:0000313" key="2">
    <source>
        <dbReference type="Proteomes" id="UP000257109"/>
    </source>
</evidence>
<feature type="non-terminal residue" evidence="1">
    <location>
        <position position="1"/>
    </location>
</feature>
<dbReference type="EMBL" id="QJKJ01003042">
    <property type="protein sequence ID" value="RDY00232.1"/>
    <property type="molecule type" value="Genomic_DNA"/>
</dbReference>
<gene>
    <name evidence="1" type="ORF">CR513_16611</name>
</gene>
<feature type="non-terminal residue" evidence="1">
    <location>
        <position position="131"/>
    </location>
</feature>
<dbReference type="Proteomes" id="UP000257109">
    <property type="component" value="Unassembled WGS sequence"/>
</dbReference>
<dbReference type="AlphaFoldDB" id="A0A371HBS4"/>
<dbReference type="OrthoDB" id="1750575at2759"/>
<name>A0A371HBS4_MUCPR</name>
<organism evidence="1 2">
    <name type="scientific">Mucuna pruriens</name>
    <name type="common">Velvet bean</name>
    <name type="synonym">Dolichos pruriens</name>
    <dbReference type="NCBI Taxonomy" id="157652"/>
    <lineage>
        <taxon>Eukaryota</taxon>
        <taxon>Viridiplantae</taxon>
        <taxon>Streptophyta</taxon>
        <taxon>Embryophyta</taxon>
        <taxon>Tracheophyta</taxon>
        <taxon>Spermatophyta</taxon>
        <taxon>Magnoliopsida</taxon>
        <taxon>eudicotyledons</taxon>
        <taxon>Gunneridae</taxon>
        <taxon>Pentapetalae</taxon>
        <taxon>rosids</taxon>
        <taxon>fabids</taxon>
        <taxon>Fabales</taxon>
        <taxon>Fabaceae</taxon>
        <taxon>Papilionoideae</taxon>
        <taxon>50 kb inversion clade</taxon>
        <taxon>NPAAA clade</taxon>
        <taxon>indigoferoid/millettioid clade</taxon>
        <taxon>Phaseoleae</taxon>
        <taxon>Mucuna</taxon>
    </lineage>
</organism>